<accession>A0A537JIW5</accession>
<evidence type="ECO:0000313" key="7">
    <source>
        <dbReference type="Proteomes" id="UP000318093"/>
    </source>
</evidence>
<feature type="domain" description="Zinc finger DksA/TraR C4-type" evidence="5">
    <location>
        <begin position="48"/>
        <end position="83"/>
    </location>
</feature>
<gene>
    <name evidence="6" type="ORF">E6H03_04485</name>
</gene>
<dbReference type="InterPro" id="IPR000962">
    <property type="entry name" value="Znf_DskA_TraR"/>
</dbReference>
<dbReference type="Proteomes" id="UP000318093">
    <property type="component" value="Unassembled WGS sequence"/>
</dbReference>
<feature type="zinc finger region" description="dksA C4-type" evidence="4">
    <location>
        <begin position="53"/>
        <end position="77"/>
    </location>
</feature>
<dbReference type="PANTHER" id="PTHR33823:SF4">
    <property type="entry name" value="GENERAL STRESS PROTEIN 16O"/>
    <property type="match status" value="1"/>
</dbReference>
<name>A0A537JIW5_9BACT</name>
<sequence length="89" mass="10048">MADVAGYEDDLVDVATETFEREKELAIESNVQGMLKMVDEALQRVRNGTYGICVGCGKAIDSNRLRAIPYTRLCIKCKEREERHRAAVQ</sequence>
<evidence type="ECO:0000313" key="6">
    <source>
        <dbReference type="EMBL" id="TMI83056.1"/>
    </source>
</evidence>
<evidence type="ECO:0000256" key="2">
    <source>
        <dbReference type="ARBA" id="ARBA00022771"/>
    </source>
</evidence>
<protein>
    <recommendedName>
        <fullName evidence="5">Zinc finger DksA/TraR C4-type domain-containing protein</fullName>
    </recommendedName>
</protein>
<dbReference type="EMBL" id="VBAN01000130">
    <property type="protein sequence ID" value="TMI83056.1"/>
    <property type="molecule type" value="Genomic_DNA"/>
</dbReference>
<dbReference type="AlphaFoldDB" id="A0A537JIW5"/>
<keyword evidence="2" id="KW-0863">Zinc-finger</keyword>
<dbReference type="PROSITE" id="PS51128">
    <property type="entry name" value="ZF_DKSA_2"/>
    <property type="match status" value="1"/>
</dbReference>
<dbReference type="PANTHER" id="PTHR33823">
    <property type="entry name" value="RNA POLYMERASE-BINDING TRANSCRIPTION FACTOR DKSA-RELATED"/>
    <property type="match status" value="1"/>
</dbReference>
<organism evidence="6 7">
    <name type="scientific">Candidatus Segetimicrobium genomatis</name>
    <dbReference type="NCBI Taxonomy" id="2569760"/>
    <lineage>
        <taxon>Bacteria</taxon>
        <taxon>Bacillati</taxon>
        <taxon>Candidatus Sysuimicrobiota</taxon>
        <taxon>Candidatus Sysuimicrobiia</taxon>
        <taxon>Candidatus Sysuimicrobiales</taxon>
        <taxon>Candidatus Segetimicrobiaceae</taxon>
        <taxon>Candidatus Segetimicrobium</taxon>
    </lineage>
</organism>
<evidence type="ECO:0000259" key="5">
    <source>
        <dbReference type="Pfam" id="PF01258"/>
    </source>
</evidence>
<proteinExistence type="predicted"/>
<evidence type="ECO:0000256" key="3">
    <source>
        <dbReference type="ARBA" id="ARBA00022833"/>
    </source>
</evidence>
<dbReference type="Pfam" id="PF01258">
    <property type="entry name" value="zf-dskA_traR"/>
    <property type="match status" value="1"/>
</dbReference>
<keyword evidence="1" id="KW-0479">Metal-binding</keyword>
<keyword evidence="3" id="KW-0862">Zinc</keyword>
<reference evidence="6 7" key="1">
    <citation type="journal article" date="2019" name="Nat. Microbiol.">
        <title>Mediterranean grassland soil C-N compound turnover is dependent on rainfall and depth, and is mediated by genomically divergent microorganisms.</title>
        <authorList>
            <person name="Diamond S."/>
            <person name="Andeer P.F."/>
            <person name="Li Z."/>
            <person name="Crits-Christoph A."/>
            <person name="Burstein D."/>
            <person name="Anantharaman K."/>
            <person name="Lane K.R."/>
            <person name="Thomas B.C."/>
            <person name="Pan C."/>
            <person name="Northen T.R."/>
            <person name="Banfield J.F."/>
        </authorList>
    </citation>
    <scope>NUCLEOTIDE SEQUENCE [LARGE SCALE GENOMIC DNA]</scope>
    <source>
        <strain evidence="6">NP_6</strain>
    </source>
</reference>
<dbReference type="GO" id="GO:0008270">
    <property type="term" value="F:zinc ion binding"/>
    <property type="evidence" value="ECO:0007669"/>
    <property type="project" value="UniProtKB-KW"/>
</dbReference>
<dbReference type="SUPFAM" id="SSF57716">
    <property type="entry name" value="Glucocorticoid receptor-like (DNA-binding domain)"/>
    <property type="match status" value="1"/>
</dbReference>
<dbReference type="SUPFAM" id="SSF109635">
    <property type="entry name" value="DnaK suppressor protein DksA, alpha-hairpin domain"/>
    <property type="match status" value="1"/>
</dbReference>
<comment type="caution">
    <text evidence="6">The sequence shown here is derived from an EMBL/GenBank/DDBJ whole genome shotgun (WGS) entry which is preliminary data.</text>
</comment>
<evidence type="ECO:0000256" key="1">
    <source>
        <dbReference type="ARBA" id="ARBA00022723"/>
    </source>
</evidence>
<evidence type="ECO:0000256" key="4">
    <source>
        <dbReference type="PROSITE-ProRule" id="PRU00510"/>
    </source>
</evidence>
<dbReference type="Gene3D" id="1.20.120.910">
    <property type="entry name" value="DksA, coiled-coil domain"/>
    <property type="match status" value="1"/>
</dbReference>
<dbReference type="InterPro" id="IPR037187">
    <property type="entry name" value="DnaK_N"/>
</dbReference>